<name>A0A1G6PD87_9BURK</name>
<dbReference type="InterPro" id="IPR025161">
    <property type="entry name" value="IS402-like_dom"/>
</dbReference>
<feature type="region of interest" description="Disordered" evidence="1">
    <location>
        <begin position="67"/>
        <end position="97"/>
    </location>
</feature>
<dbReference type="STRING" id="416944.SAMN05421548_11090"/>
<reference evidence="4" key="1">
    <citation type="submission" date="2016-09" db="EMBL/GenBank/DDBJ databases">
        <authorList>
            <person name="Varghese N."/>
            <person name="Submissions S."/>
        </authorList>
    </citation>
    <scope>NUCLEOTIDE SEQUENCE [LARGE SCALE GENOMIC DNA]</scope>
    <source>
        <strain evidence="4">TNe-862</strain>
    </source>
</reference>
<organism evidence="3 4">
    <name type="scientific">Paraburkholderia lycopersici</name>
    <dbReference type="NCBI Taxonomy" id="416944"/>
    <lineage>
        <taxon>Bacteria</taxon>
        <taxon>Pseudomonadati</taxon>
        <taxon>Pseudomonadota</taxon>
        <taxon>Betaproteobacteria</taxon>
        <taxon>Burkholderiales</taxon>
        <taxon>Burkholderiaceae</taxon>
        <taxon>Paraburkholderia</taxon>
    </lineage>
</organism>
<evidence type="ECO:0000313" key="3">
    <source>
        <dbReference type="EMBL" id="SDC77516.1"/>
    </source>
</evidence>
<dbReference type="PANTHER" id="PTHR30007:SF0">
    <property type="entry name" value="TRANSPOSASE"/>
    <property type="match status" value="1"/>
</dbReference>
<evidence type="ECO:0000259" key="2">
    <source>
        <dbReference type="Pfam" id="PF13340"/>
    </source>
</evidence>
<dbReference type="EMBL" id="FMYQ01000010">
    <property type="protein sequence ID" value="SDC77516.1"/>
    <property type="molecule type" value="Genomic_DNA"/>
</dbReference>
<proteinExistence type="predicted"/>
<accession>A0A1G6PD87</accession>
<evidence type="ECO:0000313" key="4">
    <source>
        <dbReference type="Proteomes" id="UP000198908"/>
    </source>
</evidence>
<evidence type="ECO:0000256" key="1">
    <source>
        <dbReference type="SAM" id="MobiDB-lite"/>
    </source>
</evidence>
<feature type="domain" description="Insertion element IS402-like" evidence="2">
    <location>
        <begin position="6"/>
        <end position="58"/>
    </location>
</feature>
<dbReference type="PANTHER" id="PTHR30007">
    <property type="entry name" value="PHP DOMAIN PROTEIN"/>
    <property type="match status" value="1"/>
</dbReference>
<protein>
    <submittedName>
        <fullName evidence="3">Putative transposase of IS4/5 family</fullName>
    </submittedName>
</protein>
<dbReference type="AlphaFoldDB" id="A0A1G6PD87"/>
<dbReference type="Proteomes" id="UP000198908">
    <property type="component" value="Unassembled WGS sequence"/>
</dbReference>
<keyword evidence="4" id="KW-1185">Reference proteome</keyword>
<gene>
    <name evidence="3" type="ORF">SAMN05421548_11090</name>
</gene>
<sequence length="97" mass="11265">MSEDAPQRRYELREMFNMLRRMARAGASWRMLPTRFPPWEMVYQQTQHGLNAGCFEAMVNDLRSVPRVAQERQSQPSAVIPDRRPLQSTCESGPRGL</sequence>
<dbReference type="Pfam" id="PF13340">
    <property type="entry name" value="DUF4096"/>
    <property type="match status" value="1"/>
</dbReference>